<dbReference type="InterPro" id="IPR036453">
    <property type="entry name" value="GluRdtase_dimer_dom_sf"/>
</dbReference>
<dbReference type="SUPFAM" id="SSF51735">
    <property type="entry name" value="NAD(P)-binding Rossmann-fold domains"/>
    <property type="match status" value="1"/>
</dbReference>
<dbReference type="InterPro" id="IPR018214">
    <property type="entry name" value="GluRdtase_CS"/>
</dbReference>
<dbReference type="PANTHER" id="PTHR43120">
    <property type="entry name" value="GLUTAMYL-TRNA REDUCTASE 1, CHLOROPLASTIC"/>
    <property type="match status" value="1"/>
</dbReference>
<comment type="catalytic activity">
    <reaction evidence="7 9 14">
        <text>(S)-4-amino-5-oxopentanoate + tRNA(Glu) + NADP(+) = L-glutamyl-tRNA(Glu) + NADPH + H(+)</text>
        <dbReference type="Rhea" id="RHEA:12344"/>
        <dbReference type="Rhea" id="RHEA-COMP:9663"/>
        <dbReference type="Rhea" id="RHEA-COMP:9680"/>
        <dbReference type="ChEBI" id="CHEBI:15378"/>
        <dbReference type="ChEBI" id="CHEBI:57501"/>
        <dbReference type="ChEBI" id="CHEBI:57783"/>
        <dbReference type="ChEBI" id="CHEBI:58349"/>
        <dbReference type="ChEBI" id="CHEBI:78442"/>
        <dbReference type="ChEBI" id="CHEBI:78520"/>
        <dbReference type="EC" id="1.2.1.70"/>
    </reaction>
</comment>
<dbReference type="UniPathway" id="UPA00251">
    <property type="reaction ID" value="UER00316"/>
</dbReference>
<dbReference type="InterPro" id="IPR015895">
    <property type="entry name" value="4pyrrol_synth_GluRdtase_N"/>
</dbReference>
<dbReference type="RefSeq" id="WP_086042902.1">
    <property type="nucleotide sequence ID" value="NZ_CBCRZA010000004.1"/>
</dbReference>
<organism evidence="18 20">
    <name type="scientific">Macrococcoides canis</name>
    <dbReference type="NCBI Taxonomy" id="1855823"/>
    <lineage>
        <taxon>Bacteria</taxon>
        <taxon>Bacillati</taxon>
        <taxon>Bacillota</taxon>
        <taxon>Bacilli</taxon>
        <taxon>Bacillales</taxon>
        <taxon>Staphylococcaceae</taxon>
        <taxon>Macrococcoides</taxon>
    </lineage>
</organism>
<evidence type="ECO:0000313" key="18">
    <source>
        <dbReference type="EMBL" id="ARQ07341.1"/>
    </source>
</evidence>
<evidence type="ECO:0000256" key="1">
    <source>
        <dbReference type="ARBA" id="ARBA00005059"/>
    </source>
</evidence>
<feature type="active site" description="Nucleophile" evidence="9 10">
    <location>
        <position position="50"/>
    </location>
</feature>
<evidence type="ECO:0000256" key="3">
    <source>
        <dbReference type="ARBA" id="ARBA00012970"/>
    </source>
</evidence>
<evidence type="ECO:0000256" key="14">
    <source>
        <dbReference type="RuleBase" id="RU000584"/>
    </source>
</evidence>
<feature type="domain" description="Glutamyl-tRNA reductase N-terminal" evidence="17">
    <location>
        <begin position="6"/>
        <end position="156"/>
    </location>
</feature>
<dbReference type="SUPFAM" id="SSF69742">
    <property type="entry name" value="Glutamyl tRNA-reductase catalytic, N-terminal domain"/>
    <property type="match status" value="1"/>
</dbReference>
<evidence type="ECO:0000259" key="17">
    <source>
        <dbReference type="Pfam" id="PF05201"/>
    </source>
</evidence>
<evidence type="ECO:0000256" key="11">
    <source>
        <dbReference type="PIRSR" id="PIRSR000445-2"/>
    </source>
</evidence>
<dbReference type="EMBL" id="CP047363">
    <property type="protein sequence ID" value="QIH78714.1"/>
    <property type="molecule type" value="Genomic_DNA"/>
</dbReference>
<comment type="subunit">
    <text evidence="9">Homodimer.</text>
</comment>
<dbReference type="HAMAP" id="MF_00087">
    <property type="entry name" value="Glu_tRNA_reductase"/>
    <property type="match status" value="1"/>
</dbReference>
<feature type="binding site" evidence="9 11">
    <location>
        <position position="109"/>
    </location>
    <ligand>
        <name>substrate</name>
    </ligand>
</feature>
<protein>
    <recommendedName>
        <fullName evidence="8 9">Glutamyl-tRNA reductase</fullName>
        <shortName evidence="9">GluTR</shortName>
        <ecNumber evidence="3 9">1.2.1.70</ecNumber>
    </recommendedName>
</protein>
<name>A0A1W7ACP7_9STAP</name>
<comment type="pathway">
    <text evidence="1 9 14">Porphyrin-containing compound metabolism; protoporphyrin-IX biosynthesis; 5-aminolevulinate from L-glutamyl-tRNA(Glu): step 1/2.</text>
</comment>
<dbReference type="Pfam" id="PF00745">
    <property type="entry name" value="GlutR_dimer"/>
    <property type="match status" value="1"/>
</dbReference>
<accession>A0A1W7ACP7</accession>
<dbReference type="PIRSF" id="PIRSF000445">
    <property type="entry name" value="4pyrrol_synth_GluRdtase"/>
    <property type="match status" value="1"/>
</dbReference>
<keyword evidence="5 9" id="KW-0560">Oxidoreductase</keyword>
<feature type="binding site" evidence="9 12">
    <location>
        <begin position="189"/>
        <end position="194"/>
    </location>
    <ligand>
        <name>NADP(+)</name>
        <dbReference type="ChEBI" id="CHEBI:58349"/>
    </ligand>
</feature>
<dbReference type="Pfam" id="PF05201">
    <property type="entry name" value="GlutR_N"/>
    <property type="match status" value="1"/>
</dbReference>
<dbReference type="AlphaFoldDB" id="A0A1W7ACP7"/>
<dbReference type="InterPro" id="IPR036343">
    <property type="entry name" value="GluRdtase_N_sf"/>
</dbReference>
<dbReference type="GO" id="GO:0006782">
    <property type="term" value="P:protoporphyrinogen IX biosynthetic process"/>
    <property type="evidence" value="ECO:0007669"/>
    <property type="project" value="UniProtKB-UniRule"/>
</dbReference>
<comment type="similarity">
    <text evidence="2 9 14">Belongs to the glutamyl-tRNA reductase family.</text>
</comment>
<dbReference type="InterPro" id="IPR015896">
    <property type="entry name" value="4pyrrol_synth_GluRdtase_dimer"/>
</dbReference>
<dbReference type="EC" id="1.2.1.70" evidence="3 9"/>
<feature type="binding site" evidence="9 11">
    <location>
        <position position="120"/>
    </location>
    <ligand>
        <name>substrate</name>
    </ligand>
</feature>
<dbReference type="Gene3D" id="3.40.50.720">
    <property type="entry name" value="NAD(P)-binding Rossmann-like Domain"/>
    <property type="match status" value="1"/>
</dbReference>
<dbReference type="PANTHER" id="PTHR43120:SF1">
    <property type="entry name" value="GLUTAMYL-TRNA REDUCTASE 1, CHLOROPLASTIC"/>
    <property type="match status" value="1"/>
</dbReference>
<evidence type="ECO:0000256" key="2">
    <source>
        <dbReference type="ARBA" id="ARBA00005916"/>
    </source>
</evidence>
<feature type="site" description="Important for activity" evidence="9 13">
    <location>
        <position position="99"/>
    </location>
</feature>
<dbReference type="OrthoDB" id="110209at2"/>
<dbReference type="NCBIfam" id="TIGR01035">
    <property type="entry name" value="hemA"/>
    <property type="match status" value="1"/>
</dbReference>
<evidence type="ECO:0000256" key="4">
    <source>
        <dbReference type="ARBA" id="ARBA00022857"/>
    </source>
</evidence>
<dbReference type="CDD" id="cd05213">
    <property type="entry name" value="NAD_bind_Glutamyl_tRNA_reduct"/>
    <property type="match status" value="1"/>
</dbReference>
<evidence type="ECO:0000256" key="10">
    <source>
        <dbReference type="PIRSR" id="PIRSR000445-1"/>
    </source>
</evidence>
<dbReference type="EMBL" id="CP021059">
    <property type="protein sequence ID" value="ARQ07341.1"/>
    <property type="molecule type" value="Genomic_DNA"/>
</dbReference>
<dbReference type="PROSITE" id="PS00747">
    <property type="entry name" value="GLUTR"/>
    <property type="match status" value="1"/>
</dbReference>
<dbReference type="InterPro" id="IPR036291">
    <property type="entry name" value="NAD(P)-bd_dom_sf"/>
</dbReference>
<reference evidence="18 20" key="1">
    <citation type="journal article" date="2017" name="Int. J. Syst. Evol. Microbiol.">
        <title>Macrococcus canis sp. nov., a skin bacterium associated with infections in dogs.</title>
        <authorList>
            <person name="Gobeli Brawand S."/>
            <person name="Cotting K."/>
            <person name="Gomez-Sanz E."/>
            <person name="Collaud A."/>
            <person name="Thomann A."/>
            <person name="Brodard I."/>
            <person name="Rodriguez-Campos S."/>
            <person name="Strauss C."/>
            <person name="Perreten V."/>
        </authorList>
    </citation>
    <scope>NUCLEOTIDE SEQUENCE [LARGE SCALE GENOMIC DNA]</scope>
    <source>
        <strain evidence="18 20">KM45013</strain>
    </source>
</reference>
<dbReference type="Gene3D" id="3.30.460.30">
    <property type="entry name" value="Glutamyl-tRNA reductase, N-terminal domain"/>
    <property type="match status" value="1"/>
</dbReference>
<evidence type="ECO:0000256" key="12">
    <source>
        <dbReference type="PIRSR" id="PIRSR000445-3"/>
    </source>
</evidence>
<feature type="binding site" evidence="9 11">
    <location>
        <begin position="49"/>
        <end position="52"/>
    </location>
    <ligand>
        <name>substrate</name>
    </ligand>
</feature>
<keyword evidence="20" id="KW-1185">Reference proteome</keyword>
<comment type="domain">
    <text evidence="9">Possesses an unusual extended V-shaped dimeric structure with each monomer consisting of three distinct domains arranged along a curved 'spinal' alpha-helix. The N-terminal catalytic domain specifically recognizes the glutamate moiety of the substrate. The second domain is the NADPH-binding domain, and the third C-terminal domain is responsible for dimerization.</text>
</comment>
<comment type="function">
    <text evidence="9">Catalyzes the NADPH-dependent reduction of glutamyl-tRNA(Glu) to glutamate 1-semialdehyde (GSA).</text>
</comment>
<evidence type="ECO:0000313" key="20">
    <source>
        <dbReference type="Proteomes" id="UP000194154"/>
    </source>
</evidence>
<keyword evidence="4 9" id="KW-0521">NADP</keyword>
<reference evidence="19" key="3">
    <citation type="journal article" date="2020" name="Antimicrob. Agents Chemother.">
        <title>The novel macrolide resistance genes mef(D), msr(F) and msr(H) are present on resistance islands in Macrococcus canis, Macrococcus caseolyticus and Staphylococcus aureus.</title>
        <authorList>
            <person name="Schwendener S."/>
            <person name="Dona V."/>
            <person name="Perreten V."/>
        </authorList>
    </citation>
    <scope>NUCLEOTIDE SEQUENCE</scope>
    <source>
        <strain evidence="19">Epi0076A</strain>
    </source>
</reference>
<evidence type="ECO:0000259" key="16">
    <source>
        <dbReference type="Pfam" id="PF01488"/>
    </source>
</evidence>
<dbReference type="GO" id="GO:0050661">
    <property type="term" value="F:NADP binding"/>
    <property type="evidence" value="ECO:0007669"/>
    <property type="project" value="InterPro"/>
</dbReference>
<proteinExistence type="inferred from homology"/>
<sequence>MHIVVVSVNHKTADVSLREKLAFSESTIQQALSALINQKSILEGVILSTCNRTEIYAVTDQVHTGRYYVKSFMSEWFDVDIETVKSVTDVKVGNEAIYHLFKVITGLDSIVLGETQILGQIRDSFLLAQSEGTTGTVFNKLFKDAITLAKRAHAETDISSKAVSVSYAAVELSKKILGKLDNKKILIIGAGEMAELALQNLVGSGASEITVINRTAEKAKSLADQYGGRQVSLQELQCALIESDIVISSTSAQEFIITKPMMQDIMKLRKNKSLVLIDIAVPRDIDPEVNDIDLIFNYDVDDLKGLVDANLAERERAAQAIYTMIDKQVLSFVDWINMLGVVPVITALREKALRIQETTMESIDRKMPDLSERDRKVISKHMKSIINQMLKDPISQAKEMSGSENRAAELQFFQEIFNITNEVESIENNEPEVRRSKSSFVFNPEQ</sequence>
<evidence type="ECO:0000259" key="15">
    <source>
        <dbReference type="Pfam" id="PF00745"/>
    </source>
</evidence>
<dbReference type="Proteomes" id="UP000194154">
    <property type="component" value="Chromosome"/>
</dbReference>
<dbReference type="GeneID" id="35295807"/>
<dbReference type="InterPro" id="IPR006151">
    <property type="entry name" value="Shikm_DH/Glu-tRNA_Rdtase"/>
</dbReference>
<reference evidence="18" key="2">
    <citation type="submission" date="2017-04" db="EMBL/GenBank/DDBJ databases">
        <authorList>
            <person name="Afonso C.L."/>
            <person name="Miller P.J."/>
            <person name="Scott M.A."/>
            <person name="Spackman E."/>
            <person name="Goraichik I."/>
            <person name="Dimitrov K.M."/>
            <person name="Suarez D.L."/>
            <person name="Swayne D.E."/>
        </authorList>
    </citation>
    <scope>NUCLEOTIDE SEQUENCE</scope>
    <source>
        <strain evidence="18">KM45013</strain>
    </source>
</reference>
<dbReference type="Pfam" id="PF01488">
    <property type="entry name" value="Shikimate_DH"/>
    <property type="match status" value="1"/>
</dbReference>
<dbReference type="KEGG" id="mcak:MCCS_17050"/>
<dbReference type="GO" id="GO:0008883">
    <property type="term" value="F:glutamyl-tRNA reductase activity"/>
    <property type="evidence" value="ECO:0007669"/>
    <property type="project" value="UniProtKB-UniRule"/>
</dbReference>
<evidence type="ECO:0000313" key="19">
    <source>
        <dbReference type="EMBL" id="QIH78714.1"/>
    </source>
</evidence>
<dbReference type="InterPro" id="IPR000343">
    <property type="entry name" value="4pyrrol_synth_GluRdtase"/>
</dbReference>
<dbReference type="FunFam" id="3.40.50.720:FF:000031">
    <property type="entry name" value="Glutamyl-tRNA reductase"/>
    <property type="match status" value="1"/>
</dbReference>
<dbReference type="Proteomes" id="UP000501122">
    <property type="component" value="Chromosome"/>
</dbReference>
<evidence type="ECO:0000256" key="13">
    <source>
        <dbReference type="PIRSR" id="PIRSR000445-4"/>
    </source>
</evidence>
<dbReference type="FunFam" id="3.30.460.30:FF:000001">
    <property type="entry name" value="Glutamyl-tRNA reductase"/>
    <property type="match status" value="1"/>
</dbReference>
<evidence type="ECO:0000256" key="6">
    <source>
        <dbReference type="ARBA" id="ARBA00023244"/>
    </source>
</evidence>
<evidence type="ECO:0000256" key="5">
    <source>
        <dbReference type="ARBA" id="ARBA00023002"/>
    </source>
</evidence>
<evidence type="ECO:0000256" key="8">
    <source>
        <dbReference type="ARBA" id="ARBA00068659"/>
    </source>
</evidence>
<evidence type="ECO:0000256" key="9">
    <source>
        <dbReference type="HAMAP-Rule" id="MF_00087"/>
    </source>
</evidence>
<feature type="domain" description="Quinate/shikimate 5-dehydrogenase/glutamyl-tRNA reductase" evidence="16">
    <location>
        <begin position="171"/>
        <end position="305"/>
    </location>
</feature>
<comment type="miscellaneous">
    <text evidence="9">During catalysis, the active site Cys acts as a nucleophile attacking the alpha-carbonyl group of tRNA-bound glutamate with the formation of a thioester intermediate between enzyme and glutamate, and the concomitant release of tRNA(Glu). The thioester intermediate is finally reduced by direct hydride transfer from NADPH, to form the product GSA.</text>
</comment>
<dbReference type="SUPFAM" id="SSF69075">
    <property type="entry name" value="Glutamyl tRNA-reductase dimerization domain"/>
    <property type="match status" value="1"/>
</dbReference>
<feature type="binding site" evidence="9 11">
    <location>
        <begin position="114"/>
        <end position="116"/>
    </location>
    <ligand>
        <name>substrate</name>
    </ligand>
</feature>
<dbReference type="STRING" id="1855823.MCCS_17050"/>
<gene>
    <name evidence="9 18" type="primary">hemA</name>
    <name evidence="19" type="ORF">GTN30_08500</name>
    <name evidence="18" type="ORF">MCCS_17050</name>
</gene>
<evidence type="ECO:0000256" key="7">
    <source>
        <dbReference type="ARBA" id="ARBA00047464"/>
    </source>
</evidence>
<keyword evidence="6 9" id="KW-0627">Porphyrin biosynthesis</keyword>
<feature type="domain" description="Tetrapyrrole biosynthesis glutamyl-tRNA reductase dimerisation" evidence="15">
    <location>
        <begin position="322"/>
        <end position="419"/>
    </location>
</feature>